<feature type="domain" description="GRAM" evidence="2">
    <location>
        <begin position="96"/>
        <end position="152"/>
    </location>
</feature>
<dbReference type="Proteomes" id="UP000240009">
    <property type="component" value="Unassembled WGS sequence"/>
</dbReference>
<proteinExistence type="predicted"/>
<dbReference type="InterPro" id="IPR011993">
    <property type="entry name" value="PH-like_dom_sf"/>
</dbReference>
<organism evidence="3 4">
    <name type="scientific">Blastopirellula marina</name>
    <dbReference type="NCBI Taxonomy" id="124"/>
    <lineage>
        <taxon>Bacteria</taxon>
        <taxon>Pseudomonadati</taxon>
        <taxon>Planctomycetota</taxon>
        <taxon>Planctomycetia</taxon>
        <taxon>Pirellulales</taxon>
        <taxon>Pirellulaceae</taxon>
        <taxon>Blastopirellula</taxon>
    </lineage>
</organism>
<comment type="caution">
    <text evidence="3">The sequence shown here is derived from an EMBL/GenBank/DDBJ whole genome shotgun (WGS) entry which is preliminary data.</text>
</comment>
<name>A0A2S8FME9_9BACT</name>
<keyword evidence="1" id="KW-1133">Transmembrane helix</keyword>
<evidence type="ECO:0000256" key="1">
    <source>
        <dbReference type="SAM" id="Phobius"/>
    </source>
</evidence>
<accession>A0A2S8FME9</accession>
<dbReference type="Gene3D" id="2.30.29.30">
    <property type="entry name" value="Pleckstrin-homology domain (PH domain)/Phosphotyrosine-binding domain (PTB)"/>
    <property type="match status" value="1"/>
</dbReference>
<evidence type="ECO:0000259" key="2">
    <source>
        <dbReference type="Pfam" id="PF02893"/>
    </source>
</evidence>
<sequence>MKTAIQIGVPSGVMFGAIWVLVMSPGLIFLGVMGYVLLALALAAFLFVITAFPFGFAMGFFGEYQQRRFLAMKLVPDDESLLYQGGANHFVGFEGVGGWLYLTDKMLRFKSHELNFQPHELAIPLSDITKIDPTRMAGIFPNGVLVNTKEGQPERFVVSGPSFWISAITKAKMQAAS</sequence>
<dbReference type="AlphaFoldDB" id="A0A2S8FME9"/>
<feature type="transmembrane region" description="Helical" evidence="1">
    <location>
        <begin position="12"/>
        <end position="30"/>
    </location>
</feature>
<evidence type="ECO:0000313" key="4">
    <source>
        <dbReference type="Proteomes" id="UP000240009"/>
    </source>
</evidence>
<protein>
    <recommendedName>
        <fullName evidence="2">GRAM domain-containing protein</fullName>
    </recommendedName>
</protein>
<reference evidence="3 4" key="1">
    <citation type="submission" date="2018-02" db="EMBL/GenBank/DDBJ databases">
        <title>Comparative genomes isolates from brazilian mangrove.</title>
        <authorList>
            <person name="Araujo J.E."/>
            <person name="Taketani R.G."/>
            <person name="Silva M.C.P."/>
            <person name="Loureco M.V."/>
            <person name="Andreote F.D."/>
        </authorList>
    </citation>
    <scope>NUCLEOTIDE SEQUENCE [LARGE SCALE GENOMIC DNA]</scope>
    <source>
        <strain evidence="3 4">HEX-2 MGV</strain>
    </source>
</reference>
<dbReference type="InterPro" id="IPR004182">
    <property type="entry name" value="GRAM"/>
</dbReference>
<keyword evidence="1" id="KW-0472">Membrane</keyword>
<dbReference type="Pfam" id="PF02893">
    <property type="entry name" value="GRAM"/>
    <property type="match status" value="1"/>
</dbReference>
<dbReference type="EMBL" id="PUIA01000035">
    <property type="protein sequence ID" value="PQO33345.1"/>
    <property type="molecule type" value="Genomic_DNA"/>
</dbReference>
<evidence type="ECO:0000313" key="3">
    <source>
        <dbReference type="EMBL" id="PQO33345.1"/>
    </source>
</evidence>
<dbReference type="RefSeq" id="WP_105353026.1">
    <property type="nucleotide sequence ID" value="NZ_PUIA01000035.1"/>
</dbReference>
<gene>
    <name evidence="3" type="ORF">C5Y96_10865</name>
</gene>
<feature type="transmembrane region" description="Helical" evidence="1">
    <location>
        <begin position="37"/>
        <end position="61"/>
    </location>
</feature>
<dbReference type="OrthoDB" id="837929at2"/>
<keyword evidence="1" id="KW-0812">Transmembrane</keyword>